<evidence type="ECO:0000256" key="2">
    <source>
        <dbReference type="ARBA" id="ARBA00004370"/>
    </source>
</evidence>
<sequence>MTNDNQFIADILIVDDKLHNIKFLSDFLSDYHYQIRKAINGEMALKAARLLPPDLILLDINMPGLDGYEVCEQLKADPKTSSIPIIFLSAFSDTETKVQAFQYGGADYITKPFQLEEVLARIQTQLNIKRLQSELEHRNKKLEKTVDVLQKTKTALTTSETELRALFHAMTELVLVLDSQGRYLKIATPNHELISQSPQLAQGNTVHESLPQPQADLIYSTIQNVLERQETIEVEYSLQLENGRTDFSTKISPLSQDSVIAVMRDISDRKRREEALQLIVEGTATKTGREFFNACVRQLAEILSVRYAFVTECLDFKQKRVRTLAFWLDEKFVKNIEYDLLGTPCKEVIQNNKYYCYSDNIIASFPDDQDLVDLKAESYAGIPLTDSMGNVIGHIAVLDTQPMLNDETRELVLKIFAARAGAELERQITDIALKKSQERSEELLLNILPAPIVERLKKEKTAIAEQFADVTILFADIVGFTPLSAKINPTEMVNLLNEIFSIFDQLTEQHGLEKIKTIGDAYMVVGGLPVPKANHAQAVAQMALDMRDAIARFQESYGEQLQIRIGVNRGSVVAGVIGTKKFIYDLWGDAVNVASRMESLSLPGKIQVTEATYTCLKEQYRFEQRGKIAVKGKGEMMTYWLVESLTKNPPLPNPVV</sequence>
<dbReference type="GO" id="GO:0004016">
    <property type="term" value="F:adenylate cyclase activity"/>
    <property type="evidence" value="ECO:0007669"/>
    <property type="project" value="UniProtKB-EC"/>
</dbReference>
<reference evidence="24 25" key="1">
    <citation type="submission" date="2008-07" db="EMBL/GenBank/DDBJ databases">
        <authorList>
            <person name="Tandeau de Marsac N."/>
            <person name="Ferriera S."/>
            <person name="Johnson J."/>
            <person name="Kravitz S."/>
            <person name="Beeson K."/>
            <person name="Sutton G."/>
            <person name="Rogers Y.-H."/>
            <person name="Friedman R."/>
            <person name="Frazier M."/>
            <person name="Venter J.C."/>
        </authorList>
    </citation>
    <scope>NUCLEOTIDE SEQUENCE [LARGE SCALE GENOMIC DNA]</scope>
    <source>
        <strain evidence="24 25">PCC 7420</strain>
    </source>
</reference>
<evidence type="ECO:0000259" key="23">
    <source>
        <dbReference type="PROSITE" id="PS50125"/>
    </source>
</evidence>
<keyword evidence="7" id="KW-0479">Metal-binding</keyword>
<comment type="subcellular location">
    <subcellularLocation>
        <location evidence="2">Membrane</location>
    </subcellularLocation>
</comment>
<evidence type="ECO:0000256" key="18">
    <source>
        <dbReference type="ARBA" id="ARBA00064436"/>
    </source>
</evidence>
<keyword evidence="19" id="KW-0597">Phosphoprotein</keyword>
<dbReference type="AlphaFoldDB" id="B4VUR3"/>
<dbReference type="PROSITE" id="PS50110">
    <property type="entry name" value="RESPONSE_REGULATORY"/>
    <property type="match status" value="1"/>
</dbReference>
<dbReference type="PROSITE" id="PS50125">
    <property type="entry name" value="GUANYLATE_CYCLASE_2"/>
    <property type="match status" value="1"/>
</dbReference>
<dbReference type="CDD" id="cd07302">
    <property type="entry name" value="CHD"/>
    <property type="match status" value="1"/>
</dbReference>
<keyword evidence="8" id="KW-0547">Nucleotide-binding</keyword>
<dbReference type="SUPFAM" id="SSF52172">
    <property type="entry name" value="CheY-like"/>
    <property type="match status" value="1"/>
</dbReference>
<dbReference type="eggNOG" id="COG2202">
    <property type="taxonomic scope" value="Bacteria"/>
</dbReference>
<evidence type="ECO:0000256" key="14">
    <source>
        <dbReference type="ARBA" id="ARBA00023136"/>
    </source>
</evidence>
<keyword evidence="12" id="KW-1133">Transmembrane helix</keyword>
<dbReference type="GO" id="GO:0046872">
    <property type="term" value="F:metal ion binding"/>
    <property type="evidence" value="ECO:0007669"/>
    <property type="project" value="UniProtKB-KW"/>
</dbReference>
<evidence type="ECO:0000256" key="19">
    <source>
        <dbReference type="PROSITE-ProRule" id="PRU00169"/>
    </source>
</evidence>
<keyword evidence="15 20" id="KW-0456">Lyase</keyword>
<dbReference type="PANTHER" id="PTHR11920:SF335">
    <property type="entry name" value="GUANYLATE CYCLASE"/>
    <property type="match status" value="1"/>
</dbReference>
<dbReference type="GO" id="GO:0004383">
    <property type="term" value="F:guanylate cyclase activity"/>
    <property type="evidence" value="ECO:0007669"/>
    <property type="project" value="TreeGrafter"/>
</dbReference>
<dbReference type="EC" id="4.6.1.1" evidence="3"/>
<evidence type="ECO:0000256" key="12">
    <source>
        <dbReference type="ARBA" id="ARBA00022989"/>
    </source>
</evidence>
<comment type="catalytic activity">
    <reaction evidence="1">
        <text>ATP = 3',5'-cyclic AMP + diphosphate</text>
        <dbReference type="Rhea" id="RHEA:15389"/>
        <dbReference type="ChEBI" id="CHEBI:30616"/>
        <dbReference type="ChEBI" id="CHEBI:33019"/>
        <dbReference type="ChEBI" id="CHEBI:58165"/>
        <dbReference type="EC" id="4.6.1.1"/>
    </reaction>
</comment>
<dbReference type="EMBL" id="DS989853">
    <property type="protein sequence ID" value="EDX74285.1"/>
    <property type="molecule type" value="Genomic_DNA"/>
</dbReference>
<dbReference type="GO" id="GO:0016301">
    <property type="term" value="F:kinase activity"/>
    <property type="evidence" value="ECO:0007669"/>
    <property type="project" value="UniProtKB-KW"/>
</dbReference>
<dbReference type="PROSITE" id="PS00452">
    <property type="entry name" value="GUANYLATE_CYCLASE_1"/>
    <property type="match status" value="1"/>
</dbReference>
<accession>B4VUR3</accession>
<dbReference type="InterPro" id="IPR029016">
    <property type="entry name" value="GAF-like_dom_sf"/>
</dbReference>
<evidence type="ECO:0000259" key="22">
    <source>
        <dbReference type="PROSITE" id="PS50112"/>
    </source>
</evidence>
<evidence type="ECO:0000256" key="7">
    <source>
        <dbReference type="ARBA" id="ARBA00022723"/>
    </source>
</evidence>
<evidence type="ECO:0000256" key="6">
    <source>
        <dbReference type="ARBA" id="ARBA00022692"/>
    </source>
</evidence>
<evidence type="ECO:0000256" key="11">
    <source>
        <dbReference type="ARBA" id="ARBA00022842"/>
    </source>
</evidence>
<evidence type="ECO:0000256" key="20">
    <source>
        <dbReference type="RuleBase" id="RU000405"/>
    </source>
</evidence>
<dbReference type="Pfam" id="PF01590">
    <property type="entry name" value="GAF"/>
    <property type="match status" value="1"/>
</dbReference>
<dbReference type="PANTHER" id="PTHR11920">
    <property type="entry name" value="GUANYLYL CYCLASE"/>
    <property type="match status" value="1"/>
</dbReference>
<keyword evidence="13" id="KW-0115">cAMP biosynthesis</keyword>
<evidence type="ECO:0000256" key="15">
    <source>
        <dbReference type="ARBA" id="ARBA00023239"/>
    </source>
</evidence>
<comment type="similarity">
    <text evidence="20">Belongs to the adenylyl cyclase class-4/guanylyl cyclase family.</text>
</comment>
<dbReference type="Gene3D" id="3.40.50.2300">
    <property type="match status" value="1"/>
</dbReference>
<organism evidence="24 25">
    <name type="scientific">Coleofasciculus chthonoplastes PCC 7420</name>
    <dbReference type="NCBI Taxonomy" id="118168"/>
    <lineage>
        <taxon>Bacteria</taxon>
        <taxon>Bacillati</taxon>
        <taxon>Cyanobacteriota</taxon>
        <taxon>Cyanophyceae</taxon>
        <taxon>Coleofasciculales</taxon>
        <taxon>Coleofasciculaceae</taxon>
        <taxon>Coleofasciculus</taxon>
    </lineage>
</organism>
<dbReference type="SUPFAM" id="SSF55781">
    <property type="entry name" value="GAF domain-like"/>
    <property type="match status" value="1"/>
</dbReference>
<evidence type="ECO:0000259" key="21">
    <source>
        <dbReference type="PROSITE" id="PS50110"/>
    </source>
</evidence>
<feature type="modified residue" description="4-aspartylphosphate" evidence="19">
    <location>
        <position position="59"/>
    </location>
</feature>
<dbReference type="OrthoDB" id="456159at2"/>
<keyword evidence="25" id="KW-1185">Reference proteome</keyword>
<dbReference type="InterPro" id="IPR013656">
    <property type="entry name" value="PAS_4"/>
</dbReference>
<dbReference type="SMART" id="SM00448">
    <property type="entry name" value="REC"/>
    <property type="match status" value="1"/>
</dbReference>
<dbReference type="FunFam" id="3.30.70.1230:FF:000033">
    <property type="entry name" value="Adenylate cyclase"/>
    <property type="match status" value="1"/>
</dbReference>
<evidence type="ECO:0000256" key="13">
    <source>
        <dbReference type="ARBA" id="ARBA00022998"/>
    </source>
</evidence>
<dbReference type="GO" id="GO:0007168">
    <property type="term" value="P:receptor guanylyl cyclase signaling pathway"/>
    <property type="evidence" value="ECO:0007669"/>
    <property type="project" value="TreeGrafter"/>
</dbReference>
<dbReference type="GO" id="GO:0005886">
    <property type="term" value="C:plasma membrane"/>
    <property type="evidence" value="ECO:0007669"/>
    <property type="project" value="UniProtKB-ARBA"/>
</dbReference>
<dbReference type="SMART" id="SM00044">
    <property type="entry name" value="CYCc"/>
    <property type="match status" value="1"/>
</dbReference>
<evidence type="ECO:0000256" key="1">
    <source>
        <dbReference type="ARBA" id="ARBA00001593"/>
    </source>
</evidence>
<keyword evidence="5" id="KW-0808">Transferase</keyword>
<keyword evidence="11" id="KW-0460">Magnesium</keyword>
<evidence type="ECO:0000256" key="8">
    <source>
        <dbReference type="ARBA" id="ARBA00022741"/>
    </source>
</evidence>
<dbReference type="GO" id="GO:0006171">
    <property type="term" value="P:cAMP biosynthetic process"/>
    <property type="evidence" value="ECO:0007669"/>
    <property type="project" value="UniProtKB-KW"/>
</dbReference>
<dbReference type="Proteomes" id="UP000003835">
    <property type="component" value="Unassembled WGS sequence"/>
</dbReference>
<keyword evidence="9" id="KW-0418">Kinase</keyword>
<gene>
    <name evidence="24" type="ORF">MC7420_3809</name>
</gene>
<evidence type="ECO:0000256" key="5">
    <source>
        <dbReference type="ARBA" id="ARBA00022679"/>
    </source>
</evidence>
<dbReference type="NCBIfam" id="TIGR00229">
    <property type="entry name" value="sensory_box"/>
    <property type="match status" value="1"/>
</dbReference>
<dbReference type="Pfam" id="PF00072">
    <property type="entry name" value="Response_reg"/>
    <property type="match status" value="1"/>
</dbReference>
<evidence type="ECO:0000256" key="17">
    <source>
        <dbReference type="ARBA" id="ARBA00032637"/>
    </source>
</evidence>
<evidence type="ECO:0000256" key="16">
    <source>
        <dbReference type="ARBA" id="ARBA00032597"/>
    </source>
</evidence>
<dbReference type="Pfam" id="PF00211">
    <property type="entry name" value="Guanylate_cyc"/>
    <property type="match status" value="1"/>
</dbReference>
<dbReference type="GO" id="GO:0000160">
    <property type="term" value="P:phosphorelay signal transduction system"/>
    <property type="evidence" value="ECO:0007669"/>
    <property type="project" value="InterPro"/>
</dbReference>
<dbReference type="SUPFAM" id="SSF55785">
    <property type="entry name" value="PYP-like sensor domain (PAS domain)"/>
    <property type="match status" value="1"/>
</dbReference>
<dbReference type="eggNOG" id="COG2114">
    <property type="taxonomic scope" value="Bacteria"/>
</dbReference>
<dbReference type="eggNOG" id="COG2203">
    <property type="taxonomic scope" value="Bacteria"/>
</dbReference>
<dbReference type="RefSeq" id="WP_006102128.1">
    <property type="nucleotide sequence ID" value="NZ_DS989853.1"/>
</dbReference>
<dbReference type="InterPro" id="IPR018297">
    <property type="entry name" value="A/G_cyclase_CS"/>
</dbReference>
<keyword evidence="6" id="KW-0812">Transmembrane</keyword>
<name>B4VUR3_9CYAN</name>
<comment type="subunit">
    <text evidence="18">Homodimer. Can also exist as monomer.</text>
</comment>
<dbReference type="GO" id="GO:0001653">
    <property type="term" value="F:peptide receptor activity"/>
    <property type="evidence" value="ECO:0007669"/>
    <property type="project" value="TreeGrafter"/>
</dbReference>
<dbReference type="InterPro" id="IPR050401">
    <property type="entry name" value="Cyclic_nucleotide_synthase"/>
</dbReference>
<evidence type="ECO:0000256" key="9">
    <source>
        <dbReference type="ARBA" id="ARBA00022777"/>
    </source>
</evidence>
<dbReference type="InterPro" id="IPR001789">
    <property type="entry name" value="Sig_transdc_resp-reg_receiver"/>
</dbReference>
<dbReference type="Gene3D" id="3.30.70.1230">
    <property type="entry name" value="Nucleotide cyclase"/>
    <property type="match status" value="1"/>
</dbReference>
<dbReference type="InterPro" id="IPR000014">
    <property type="entry name" value="PAS"/>
</dbReference>
<protein>
    <recommendedName>
        <fullName evidence="4">Adenylate cyclase</fullName>
        <ecNumber evidence="3">4.6.1.1</ecNumber>
    </recommendedName>
    <alternativeName>
        <fullName evidence="16">ATP pyrophosphate-lyase</fullName>
    </alternativeName>
    <alternativeName>
        <fullName evidence="17">Adenylyl cyclase</fullName>
    </alternativeName>
</protein>
<feature type="domain" description="Guanylate cyclase" evidence="23">
    <location>
        <begin position="471"/>
        <end position="598"/>
    </location>
</feature>
<dbReference type="InterPro" id="IPR011006">
    <property type="entry name" value="CheY-like_superfamily"/>
</dbReference>
<evidence type="ECO:0000256" key="10">
    <source>
        <dbReference type="ARBA" id="ARBA00022840"/>
    </source>
</evidence>
<dbReference type="InterPro" id="IPR001054">
    <property type="entry name" value="A/G_cyclase"/>
</dbReference>
<dbReference type="PROSITE" id="PS50112">
    <property type="entry name" value="PAS"/>
    <property type="match status" value="1"/>
</dbReference>
<keyword evidence="14" id="KW-0472">Membrane</keyword>
<dbReference type="SUPFAM" id="SSF55073">
    <property type="entry name" value="Nucleotide cyclase"/>
    <property type="match status" value="1"/>
</dbReference>
<dbReference type="InterPro" id="IPR029787">
    <property type="entry name" value="Nucleotide_cyclase"/>
</dbReference>
<evidence type="ECO:0000256" key="4">
    <source>
        <dbReference type="ARBA" id="ARBA00021420"/>
    </source>
</evidence>
<evidence type="ECO:0000256" key="3">
    <source>
        <dbReference type="ARBA" id="ARBA00012201"/>
    </source>
</evidence>
<feature type="domain" description="PAS" evidence="22">
    <location>
        <begin position="159"/>
        <end position="229"/>
    </location>
</feature>
<dbReference type="GO" id="GO:0005524">
    <property type="term" value="F:ATP binding"/>
    <property type="evidence" value="ECO:0007669"/>
    <property type="project" value="UniProtKB-KW"/>
</dbReference>
<dbReference type="Gene3D" id="3.30.450.20">
    <property type="entry name" value="PAS domain"/>
    <property type="match status" value="1"/>
</dbReference>
<dbReference type="InterPro" id="IPR003018">
    <property type="entry name" value="GAF"/>
</dbReference>
<dbReference type="STRING" id="118168.MC7420_3809"/>
<proteinExistence type="inferred from homology"/>
<dbReference type="HOGENOM" id="CLU_000445_110_5_3"/>
<dbReference type="Gene3D" id="3.30.450.40">
    <property type="match status" value="1"/>
</dbReference>
<dbReference type="CDD" id="cd00130">
    <property type="entry name" value="PAS"/>
    <property type="match status" value="1"/>
</dbReference>
<dbReference type="Pfam" id="PF08448">
    <property type="entry name" value="PAS_4"/>
    <property type="match status" value="1"/>
</dbReference>
<evidence type="ECO:0000313" key="25">
    <source>
        <dbReference type="Proteomes" id="UP000003835"/>
    </source>
</evidence>
<feature type="domain" description="Response regulatory" evidence="21">
    <location>
        <begin position="10"/>
        <end position="126"/>
    </location>
</feature>
<evidence type="ECO:0000313" key="24">
    <source>
        <dbReference type="EMBL" id="EDX74285.1"/>
    </source>
</evidence>
<dbReference type="eggNOG" id="COG3437">
    <property type="taxonomic scope" value="Bacteria"/>
</dbReference>
<dbReference type="InterPro" id="IPR035965">
    <property type="entry name" value="PAS-like_dom_sf"/>
</dbReference>
<keyword evidence="10" id="KW-0067">ATP-binding</keyword>